<reference evidence="4 5" key="1">
    <citation type="submission" date="2024-05" db="EMBL/GenBank/DDBJ databases">
        <title>A high-quality chromosomal-level genome assembly of Topmouth culter (Culter alburnus).</title>
        <authorList>
            <person name="Zhao H."/>
        </authorList>
    </citation>
    <scope>NUCLEOTIDE SEQUENCE [LARGE SCALE GENOMIC DNA]</scope>
    <source>
        <strain evidence="4">CATC2023</strain>
        <tissue evidence="4">Muscle</tissue>
    </source>
</reference>
<feature type="signal peptide" evidence="1">
    <location>
        <begin position="1"/>
        <end position="15"/>
    </location>
</feature>
<sequence length="267" mass="30435">MKLLVFLLLPYLSLSEVGQDFNKCRQFFLNNGPPKITPPPTGVSVKHICQCLWDNNNWQMYFYATLYNTAWRIPIYSAYVFGSPNVKRVDRWYIEPQLDGEPEPCMSPKGNKIINNQAVNSDYDGSGYDRGHLYPVQHTNNHLSMLATSTLTNAAPQDPSFNRQEWNYHEKAVIDDLKDCKGKAYVVTGVVPDTNNKIPTNKPRVTVSKYYWRATCCVKNNKFTGQGYFGPNNNNKVESLPIAKLQTKLAKDYNVNNFIIFPSLGCN</sequence>
<dbReference type="PANTHER" id="PTHR21472">
    <property type="entry name" value="ENDONUCLEASE DOMAIN-CONTAINING 1 PROTEIN ENDOD1"/>
    <property type="match status" value="1"/>
</dbReference>
<comment type="caution">
    <text evidence="4">The sequence shown here is derived from an EMBL/GenBank/DDBJ whole genome shotgun (WGS) entry which is preliminary data.</text>
</comment>
<dbReference type="GO" id="GO:0016787">
    <property type="term" value="F:hydrolase activity"/>
    <property type="evidence" value="ECO:0007669"/>
    <property type="project" value="InterPro"/>
</dbReference>
<dbReference type="PANTHER" id="PTHR21472:SF30">
    <property type="entry name" value="ENDONUCLEASE DOMAIN-CONTAINING 1 PROTEIN-RELATED"/>
    <property type="match status" value="1"/>
</dbReference>
<dbReference type="Pfam" id="PF01223">
    <property type="entry name" value="Endonuclease_NS"/>
    <property type="match status" value="1"/>
</dbReference>
<evidence type="ECO:0000313" key="5">
    <source>
        <dbReference type="Proteomes" id="UP001479290"/>
    </source>
</evidence>
<proteinExistence type="predicted"/>
<dbReference type="EMBL" id="JAWDJR010000024">
    <property type="protein sequence ID" value="KAK9952795.1"/>
    <property type="molecule type" value="Genomic_DNA"/>
</dbReference>
<evidence type="ECO:0000259" key="2">
    <source>
        <dbReference type="SMART" id="SM00477"/>
    </source>
</evidence>
<dbReference type="InterPro" id="IPR020821">
    <property type="entry name" value="ENPP1-3/EXOG-like_nuc-like"/>
</dbReference>
<dbReference type="GO" id="GO:0046872">
    <property type="term" value="F:metal ion binding"/>
    <property type="evidence" value="ECO:0007669"/>
    <property type="project" value="InterPro"/>
</dbReference>
<dbReference type="InterPro" id="IPR044925">
    <property type="entry name" value="His-Me_finger_sf"/>
</dbReference>
<dbReference type="InterPro" id="IPR044929">
    <property type="entry name" value="DNA/RNA_non-sp_Endonuclease_sf"/>
</dbReference>
<dbReference type="GO" id="GO:0003676">
    <property type="term" value="F:nucleic acid binding"/>
    <property type="evidence" value="ECO:0007669"/>
    <property type="project" value="InterPro"/>
</dbReference>
<dbReference type="InterPro" id="IPR001604">
    <property type="entry name" value="Endo_G_ENPP1-like_dom"/>
</dbReference>
<organism evidence="4 5">
    <name type="scientific">Culter alburnus</name>
    <name type="common">Topmouth culter</name>
    <dbReference type="NCBI Taxonomy" id="194366"/>
    <lineage>
        <taxon>Eukaryota</taxon>
        <taxon>Metazoa</taxon>
        <taxon>Chordata</taxon>
        <taxon>Craniata</taxon>
        <taxon>Vertebrata</taxon>
        <taxon>Euteleostomi</taxon>
        <taxon>Actinopterygii</taxon>
        <taxon>Neopterygii</taxon>
        <taxon>Teleostei</taxon>
        <taxon>Ostariophysi</taxon>
        <taxon>Cypriniformes</taxon>
        <taxon>Xenocyprididae</taxon>
        <taxon>Xenocypridinae</taxon>
        <taxon>Culter</taxon>
    </lineage>
</organism>
<gene>
    <name evidence="4" type="ORF">ABG768_018602</name>
</gene>
<dbReference type="SMART" id="SM00892">
    <property type="entry name" value="Endonuclease_NS"/>
    <property type="match status" value="1"/>
</dbReference>
<accession>A0AAW1YXV7</accession>
<dbReference type="Gene3D" id="3.40.570.10">
    <property type="entry name" value="Extracellular Endonuclease, subunit A"/>
    <property type="match status" value="1"/>
</dbReference>
<dbReference type="InterPro" id="IPR039015">
    <property type="entry name" value="ENDOD1"/>
</dbReference>
<keyword evidence="5" id="KW-1185">Reference proteome</keyword>
<feature type="chain" id="PRO_5043654527" description="Endonuclease domain-containing 1 protein-like" evidence="1">
    <location>
        <begin position="16"/>
        <end position="267"/>
    </location>
</feature>
<keyword evidence="1" id="KW-0732">Signal</keyword>
<name>A0AAW1YXV7_CULAL</name>
<evidence type="ECO:0000313" key="4">
    <source>
        <dbReference type="EMBL" id="KAK9952795.1"/>
    </source>
</evidence>
<feature type="domain" description="DNA/RNA non-specific endonuclease/pyrophosphatase/phosphodiesterase" evidence="3">
    <location>
        <begin position="59"/>
        <end position="258"/>
    </location>
</feature>
<evidence type="ECO:0000259" key="3">
    <source>
        <dbReference type="SMART" id="SM00892"/>
    </source>
</evidence>
<protein>
    <recommendedName>
        <fullName evidence="6">Endonuclease domain-containing 1 protein-like</fullName>
    </recommendedName>
</protein>
<dbReference type="SUPFAM" id="SSF54060">
    <property type="entry name" value="His-Me finger endonucleases"/>
    <property type="match status" value="1"/>
</dbReference>
<dbReference type="SMART" id="SM00477">
    <property type="entry name" value="NUC"/>
    <property type="match status" value="1"/>
</dbReference>
<evidence type="ECO:0000256" key="1">
    <source>
        <dbReference type="SAM" id="SignalP"/>
    </source>
</evidence>
<evidence type="ECO:0008006" key="6">
    <source>
        <dbReference type="Google" id="ProtNLM"/>
    </source>
</evidence>
<dbReference type="AlphaFoldDB" id="A0AAW1YXV7"/>
<dbReference type="Proteomes" id="UP001479290">
    <property type="component" value="Unassembled WGS sequence"/>
</dbReference>
<feature type="domain" description="ENPP1-3/EXOG-like endonuclease/phosphodiesterase" evidence="2">
    <location>
        <begin position="60"/>
        <end position="251"/>
    </location>
</feature>